<keyword evidence="2" id="KW-1185">Reference proteome</keyword>
<gene>
    <name evidence="1" type="ORF">ElyMa_000558800</name>
</gene>
<proteinExistence type="predicted"/>
<accession>A0AAV4G1G2</accession>
<reference evidence="1 2" key="1">
    <citation type="journal article" date="2021" name="Elife">
        <title>Chloroplast acquisition without the gene transfer in kleptoplastic sea slugs, Plakobranchus ocellatus.</title>
        <authorList>
            <person name="Maeda T."/>
            <person name="Takahashi S."/>
            <person name="Yoshida T."/>
            <person name="Shimamura S."/>
            <person name="Takaki Y."/>
            <person name="Nagai Y."/>
            <person name="Toyoda A."/>
            <person name="Suzuki Y."/>
            <person name="Arimoto A."/>
            <person name="Ishii H."/>
            <person name="Satoh N."/>
            <person name="Nishiyama T."/>
            <person name="Hasebe M."/>
            <person name="Maruyama T."/>
            <person name="Minagawa J."/>
            <person name="Obokata J."/>
            <person name="Shigenobu S."/>
        </authorList>
    </citation>
    <scope>NUCLEOTIDE SEQUENCE [LARGE SCALE GENOMIC DNA]</scope>
</reference>
<sequence>MSVARLAEVAHSAHLTPGPSVWTVSQDRVISAFYGLPCHWRKVDPRRTLNARTVSFSSLLHKGEIPRGLCVTSGSTLISDAYRPAAGTLELGVSSRLLGVSLTASIKPPSSPLKAPVGIVSVLSYRTEHSTPTTAGYLRCGTYLGQPGLPTLDHNLKGTAQAVGRSSACRTDHTRRFPMLLISVRRDVTHVYLAVYVSGHVALSDHGHLDEHG</sequence>
<dbReference type="AlphaFoldDB" id="A0AAV4G1G2"/>
<organism evidence="1 2">
    <name type="scientific">Elysia marginata</name>
    <dbReference type="NCBI Taxonomy" id="1093978"/>
    <lineage>
        <taxon>Eukaryota</taxon>
        <taxon>Metazoa</taxon>
        <taxon>Spiralia</taxon>
        <taxon>Lophotrochozoa</taxon>
        <taxon>Mollusca</taxon>
        <taxon>Gastropoda</taxon>
        <taxon>Heterobranchia</taxon>
        <taxon>Euthyneura</taxon>
        <taxon>Panpulmonata</taxon>
        <taxon>Sacoglossa</taxon>
        <taxon>Placobranchoidea</taxon>
        <taxon>Plakobranchidae</taxon>
        <taxon>Elysia</taxon>
    </lineage>
</organism>
<protein>
    <submittedName>
        <fullName evidence="1">Uncharacterized protein</fullName>
    </submittedName>
</protein>
<dbReference type="Proteomes" id="UP000762676">
    <property type="component" value="Unassembled WGS sequence"/>
</dbReference>
<evidence type="ECO:0000313" key="2">
    <source>
        <dbReference type="Proteomes" id="UP000762676"/>
    </source>
</evidence>
<evidence type="ECO:0000313" key="1">
    <source>
        <dbReference type="EMBL" id="GFR79553.1"/>
    </source>
</evidence>
<comment type="caution">
    <text evidence="1">The sequence shown here is derived from an EMBL/GenBank/DDBJ whole genome shotgun (WGS) entry which is preliminary data.</text>
</comment>
<dbReference type="EMBL" id="BMAT01001094">
    <property type="protein sequence ID" value="GFR79553.1"/>
    <property type="molecule type" value="Genomic_DNA"/>
</dbReference>
<name>A0AAV4G1G2_9GAST</name>